<dbReference type="Proteomes" id="UP000316726">
    <property type="component" value="Chromosome 8"/>
</dbReference>
<protein>
    <submittedName>
        <fullName evidence="4">Methyltransferase</fullName>
    </submittedName>
</protein>
<dbReference type="OrthoDB" id="10017101at2759"/>
<evidence type="ECO:0000256" key="1">
    <source>
        <dbReference type="ARBA" id="ARBA00022679"/>
    </source>
</evidence>
<dbReference type="GO" id="GO:0005783">
    <property type="term" value="C:endoplasmic reticulum"/>
    <property type="evidence" value="ECO:0007669"/>
    <property type="project" value="TreeGrafter"/>
</dbReference>
<dbReference type="GO" id="GO:0003838">
    <property type="term" value="F:sterol 24-C-methyltransferase activity"/>
    <property type="evidence" value="ECO:0007669"/>
    <property type="project" value="TreeGrafter"/>
</dbReference>
<dbReference type="AlphaFoldDB" id="A0A5B8MQF3"/>
<dbReference type="InterPro" id="IPR050447">
    <property type="entry name" value="Erg6_SMT_methyltransf"/>
</dbReference>
<dbReference type="GO" id="GO:0016126">
    <property type="term" value="P:sterol biosynthetic process"/>
    <property type="evidence" value="ECO:0007669"/>
    <property type="project" value="TreeGrafter"/>
</dbReference>
<organism evidence="4 5">
    <name type="scientific">Chloropicon primus</name>
    <dbReference type="NCBI Taxonomy" id="1764295"/>
    <lineage>
        <taxon>Eukaryota</taxon>
        <taxon>Viridiplantae</taxon>
        <taxon>Chlorophyta</taxon>
        <taxon>Chloropicophyceae</taxon>
        <taxon>Chloropicales</taxon>
        <taxon>Chloropicaceae</taxon>
        <taxon>Chloropicon</taxon>
    </lineage>
</organism>
<keyword evidence="5" id="KW-1185">Reference proteome</keyword>
<sequence>MKCRGLKRDVYTHGHHASVVSQHAGRTAQNSAAFLLPRLRDGLTVLDVGCGPGTISVGLAQSVGPRGKLVAVDAAEAAVSLAKEAARKSAVGNMEVRVASAYDLPYGDDTFDVAFAHQTLQHLSDPVEALRELKRVVKTPGGIVAARDADYASMLSHPVIPGIERWRDVYRQVARANQAEPDAGRHLVAWARQAGWSVEDIEFTTSVKLYSGTVDEGERARWGGDWSRRSLESDFGSQAVEYNIATADEMNAISRAWLEFKDNPESLFYYVNGEVILQN</sequence>
<dbReference type="CDD" id="cd02440">
    <property type="entry name" value="AdoMet_MTases"/>
    <property type="match status" value="1"/>
</dbReference>
<dbReference type="STRING" id="1764295.A0A5B8MQF3"/>
<evidence type="ECO:0000313" key="4">
    <source>
        <dbReference type="EMBL" id="QDZ22591.1"/>
    </source>
</evidence>
<accession>A0A5B8MQF3</accession>
<dbReference type="Pfam" id="PF13847">
    <property type="entry name" value="Methyltransf_31"/>
    <property type="match status" value="1"/>
</dbReference>
<feature type="domain" description="Methyltransferase" evidence="3">
    <location>
        <begin position="40"/>
        <end position="147"/>
    </location>
</feature>
<dbReference type="PANTHER" id="PTHR44068:SF1">
    <property type="entry name" value="HYPOTHETICAL LOC100005854"/>
    <property type="match status" value="1"/>
</dbReference>
<keyword evidence="1 4" id="KW-0808">Transferase</keyword>
<dbReference type="GO" id="GO:0032259">
    <property type="term" value="P:methylation"/>
    <property type="evidence" value="ECO:0007669"/>
    <property type="project" value="UniProtKB-KW"/>
</dbReference>
<evidence type="ECO:0000256" key="2">
    <source>
        <dbReference type="ARBA" id="ARBA00038188"/>
    </source>
</evidence>
<dbReference type="PANTHER" id="PTHR44068">
    <property type="entry name" value="ZGC:194242"/>
    <property type="match status" value="1"/>
</dbReference>
<proteinExistence type="inferred from homology"/>
<dbReference type="SUPFAM" id="SSF53335">
    <property type="entry name" value="S-adenosyl-L-methionine-dependent methyltransferases"/>
    <property type="match status" value="1"/>
</dbReference>
<keyword evidence="4" id="KW-0489">Methyltransferase</keyword>
<reference evidence="4 5" key="1">
    <citation type="submission" date="2018-07" db="EMBL/GenBank/DDBJ databases">
        <title>The complete nuclear genome of the prasinophyte Chloropicon primus (CCMP1205).</title>
        <authorList>
            <person name="Pombert J.-F."/>
            <person name="Otis C."/>
            <person name="Turmel M."/>
            <person name="Lemieux C."/>
        </authorList>
    </citation>
    <scope>NUCLEOTIDE SEQUENCE [LARGE SCALE GENOMIC DNA]</scope>
    <source>
        <strain evidence="4 5">CCMP1205</strain>
    </source>
</reference>
<gene>
    <name evidence="4" type="ORF">A3770_08p51090</name>
</gene>
<evidence type="ECO:0000313" key="5">
    <source>
        <dbReference type="Proteomes" id="UP000316726"/>
    </source>
</evidence>
<name>A0A5B8MQF3_9CHLO</name>
<dbReference type="InterPro" id="IPR025714">
    <property type="entry name" value="Methyltranfer_dom"/>
</dbReference>
<comment type="similarity">
    <text evidence="2">Belongs to the class I-like SAM-binding methyltransferase superfamily. Erg6/SMT family.</text>
</comment>
<dbReference type="EMBL" id="CP031041">
    <property type="protein sequence ID" value="QDZ22591.1"/>
    <property type="molecule type" value="Genomic_DNA"/>
</dbReference>
<dbReference type="InterPro" id="IPR029063">
    <property type="entry name" value="SAM-dependent_MTases_sf"/>
</dbReference>
<evidence type="ECO:0000259" key="3">
    <source>
        <dbReference type="Pfam" id="PF13847"/>
    </source>
</evidence>
<dbReference type="Gene3D" id="3.40.50.150">
    <property type="entry name" value="Vaccinia Virus protein VP39"/>
    <property type="match status" value="1"/>
</dbReference>